<evidence type="ECO:0000313" key="2">
    <source>
        <dbReference type="EMBL" id="KLU05420.1"/>
    </source>
</evidence>
<keyword evidence="3" id="KW-1185">Reference proteome</keyword>
<dbReference type="InterPro" id="IPR045584">
    <property type="entry name" value="Pilin-like"/>
</dbReference>
<dbReference type="EMBL" id="LECT01000019">
    <property type="protein sequence ID" value="KLU05420.1"/>
    <property type="molecule type" value="Genomic_DNA"/>
</dbReference>
<organism evidence="2 3">
    <name type="scientific">Rhodopirellula islandica</name>
    <dbReference type="NCBI Taxonomy" id="595434"/>
    <lineage>
        <taxon>Bacteria</taxon>
        <taxon>Pseudomonadati</taxon>
        <taxon>Planctomycetota</taxon>
        <taxon>Planctomycetia</taxon>
        <taxon>Pirellulales</taxon>
        <taxon>Pirellulaceae</taxon>
        <taxon>Rhodopirellula</taxon>
    </lineage>
</organism>
<dbReference type="RefSeq" id="WP_047814273.1">
    <property type="nucleotide sequence ID" value="NZ_LECT01000019.1"/>
</dbReference>
<reference evidence="2" key="1">
    <citation type="submission" date="2015-05" db="EMBL/GenBank/DDBJ databases">
        <title>Permanent draft genome of Rhodopirellula islandicus K833.</title>
        <authorList>
            <person name="Kizina J."/>
            <person name="Richter M."/>
            <person name="Glockner F.O."/>
            <person name="Harder J."/>
        </authorList>
    </citation>
    <scope>NUCLEOTIDE SEQUENCE [LARGE SCALE GENOMIC DNA]</scope>
    <source>
        <strain evidence="2">K833</strain>
    </source>
</reference>
<dbReference type="NCBIfam" id="TIGR02532">
    <property type="entry name" value="IV_pilin_GFxxxE"/>
    <property type="match status" value="1"/>
</dbReference>
<dbReference type="OrthoDB" id="215686at2"/>
<dbReference type="STRING" id="595434.RISK_002627"/>
<comment type="caution">
    <text evidence="2">The sequence shown here is derived from an EMBL/GenBank/DDBJ whole genome shotgun (WGS) entry which is preliminary data.</text>
</comment>
<protein>
    <submittedName>
        <fullName evidence="2">Signal peptide and transmembrane protein</fullName>
    </submittedName>
</protein>
<dbReference type="InterPro" id="IPR012902">
    <property type="entry name" value="N_methyl_site"/>
</dbReference>
<dbReference type="Proteomes" id="UP000036367">
    <property type="component" value="Unassembled WGS sequence"/>
</dbReference>
<keyword evidence="1" id="KW-1133">Transmembrane helix</keyword>
<dbReference type="SUPFAM" id="SSF54523">
    <property type="entry name" value="Pili subunits"/>
    <property type="match status" value="1"/>
</dbReference>
<dbReference type="PATRIC" id="fig|595434.4.peg.2503"/>
<keyword evidence="1" id="KW-0472">Membrane</keyword>
<accession>A0A0J1BFV1</accession>
<feature type="transmembrane region" description="Helical" evidence="1">
    <location>
        <begin position="20"/>
        <end position="48"/>
    </location>
</feature>
<name>A0A0J1BFV1_RHOIS</name>
<keyword evidence="1 2" id="KW-0812">Transmembrane</keyword>
<evidence type="ECO:0000256" key="1">
    <source>
        <dbReference type="SAM" id="Phobius"/>
    </source>
</evidence>
<dbReference type="AlphaFoldDB" id="A0A0J1BFV1"/>
<sequence>MTHSSHAALRSRSAVSSHAAFTLLELLLAMAVFAAIAAVVIPTAGALLSDRRLVRGTDQLAAEMTRLRVRAMRDGRVMVLRPAEANFVDAEGANQSNAWIVSPLNSAADGIQAADQLGSQSSLLSGASQTLDATAVAPVQADARVIQMPEGVTITAVLTSPVGGQSSTEAATLLINAAESTTATVPGTNGEEVLTASSDFPPIYFYPTGQTSNARITLSHIEVGSGAVLLRGLTGDTSVEVSP</sequence>
<evidence type="ECO:0000313" key="3">
    <source>
        <dbReference type="Proteomes" id="UP000036367"/>
    </source>
</evidence>
<proteinExistence type="predicted"/>
<gene>
    <name evidence="2" type="ORF">RISK_002627</name>
</gene>